<gene>
    <name evidence="1" type="ORF">LCGC14_0472180</name>
</gene>
<dbReference type="AlphaFoldDB" id="A0A0F9UYV0"/>
<sequence>MWGDRNAGPCPKCGERSWFEDDDADVIQRCMCGLRKIVRTQQGDQTIVHLPNPKLVVLPKKDTKISKCLGILASYYPRLLSTGEMARLTGFSTINASTHLILLRQRGLVDLVNNKRGRAGGSQWGLTMKAVELLNLKR</sequence>
<protein>
    <submittedName>
        <fullName evidence="1">Uncharacterized protein</fullName>
    </submittedName>
</protein>
<proteinExistence type="predicted"/>
<evidence type="ECO:0000313" key="1">
    <source>
        <dbReference type="EMBL" id="KKN66396.1"/>
    </source>
</evidence>
<comment type="caution">
    <text evidence="1">The sequence shown here is derived from an EMBL/GenBank/DDBJ whole genome shotgun (WGS) entry which is preliminary data.</text>
</comment>
<name>A0A0F9UYV0_9ZZZZ</name>
<organism evidence="1">
    <name type="scientific">marine sediment metagenome</name>
    <dbReference type="NCBI Taxonomy" id="412755"/>
    <lineage>
        <taxon>unclassified sequences</taxon>
        <taxon>metagenomes</taxon>
        <taxon>ecological metagenomes</taxon>
    </lineage>
</organism>
<reference evidence="1" key="1">
    <citation type="journal article" date="2015" name="Nature">
        <title>Complex archaea that bridge the gap between prokaryotes and eukaryotes.</title>
        <authorList>
            <person name="Spang A."/>
            <person name="Saw J.H."/>
            <person name="Jorgensen S.L."/>
            <person name="Zaremba-Niedzwiedzka K."/>
            <person name="Martijn J."/>
            <person name="Lind A.E."/>
            <person name="van Eijk R."/>
            <person name="Schleper C."/>
            <person name="Guy L."/>
            <person name="Ettema T.J."/>
        </authorList>
    </citation>
    <scope>NUCLEOTIDE SEQUENCE</scope>
</reference>
<dbReference type="EMBL" id="LAZR01000502">
    <property type="protein sequence ID" value="KKN66396.1"/>
    <property type="molecule type" value="Genomic_DNA"/>
</dbReference>
<accession>A0A0F9UYV0</accession>